<proteinExistence type="predicted"/>
<sequence>MKNTKPCGAGFVSADGAESYTCDRPSSPHVKHRDGDTIFVRLPGGALIGKPAKPGK</sequence>
<comment type="caution">
    <text evidence="1">The sequence shown here is derived from an EMBL/GenBank/DDBJ whole genome shotgun (WGS) entry which is preliminary data.</text>
</comment>
<dbReference type="EMBL" id="JBHSBC010000020">
    <property type="protein sequence ID" value="MFC3982477.1"/>
    <property type="molecule type" value="Genomic_DNA"/>
</dbReference>
<reference evidence="2" key="1">
    <citation type="journal article" date="2019" name="Int. J. Syst. Evol. Microbiol.">
        <title>The Global Catalogue of Microorganisms (GCM) 10K type strain sequencing project: providing services to taxonomists for standard genome sequencing and annotation.</title>
        <authorList>
            <consortium name="The Broad Institute Genomics Platform"/>
            <consortium name="The Broad Institute Genome Sequencing Center for Infectious Disease"/>
            <person name="Wu L."/>
            <person name="Ma J."/>
        </authorList>
    </citation>
    <scope>NUCLEOTIDE SEQUENCE [LARGE SCALE GENOMIC DNA]</scope>
    <source>
        <strain evidence="2">TBRC 7912</strain>
    </source>
</reference>
<evidence type="ECO:0000313" key="1">
    <source>
        <dbReference type="EMBL" id="MFC3982477.1"/>
    </source>
</evidence>
<organism evidence="1 2">
    <name type="scientific">Streptosporangium jomthongense</name>
    <dbReference type="NCBI Taxonomy" id="1193683"/>
    <lineage>
        <taxon>Bacteria</taxon>
        <taxon>Bacillati</taxon>
        <taxon>Actinomycetota</taxon>
        <taxon>Actinomycetes</taxon>
        <taxon>Streptosporangiales</taxon>
        <taxon>Streptosporangiaceae</taxon>
        <taxon>Streptosporangium</taxon>
    </lineage>
</organism>
<dbReference type="RefSeq" id="WP_386190739.1">
    <property type="nucleotide sequence ID" value="NZ_JBHSBC010000020.1"/>
</dbReference>
<protein>
    <submittedName>
        <fullName evidence="1">Uncharacterized protein</fullName>
    </submittedName>
</protein>
<evidence type="ECO:0000313" key="2">
    <source>
        <dbReference type="Proteomes" id="UP001595698"/>
    </source>
</evidence>
<name>A0ABV8F576_9ACTN</name>
<gene>
    <name evidence="1" type="ORF">ACFOYY_20200</name>
</gene>
<keyword evidence="2" id="KW-1185">Reference proteome</keyword>
<dbReference type="Proteomes" id="UP001595698">
    <property type="component" value="Unassembled WGS sequence"/>
</dbReference>
<accession>A0ABV8F576</accession>